<reference evidence="9 10" key="1">
    <citation type="journal article" date="2023" name="Insect Mol. Biol.">
        <title>Genome sequencing provides insights into the evolution of gene families encoding plant cell wall-degrading enzymes in longhorned beetles.</title>
        <authorList>
            <person name="Shin N.R."/>
            <person name="Okamura Y."/>
            <person name="Kirsch R."/>
            <person name="Pauchet Y."/>
        </authorList>
    </citation>
    <scope>NUCLEOTIDE SEQUENCE [LARGE SCALE GENOMIC DNA]</scope>
    <source>
        <strain evidence="9">EAD_L_NR</strain>
    </source>
</reference>
<evidence type="ECO:0000256" key="2">
    <source>
        <dbReference type="ARBA" id="ARBA00012840"/>
    </source>
</evidence>
<sequence>MYNIPKYAELDIDYLCNEQNIQFIAHNIKNRKGVGDIRAVNDLKRKLDSAHTNENDYALTRKRFYEELFKIPNRTHPVVFKYGEKPKLVKYVNEKQEFNFTPKGFNEITKRLNLVRTGQLGNVSGNRAYYLLGEMAELEHALVNHFLERLVKNKFQLVSVPDVLSRDVVESCGMNTRGQRNQVYSLDPIYGPDLCLSGTSEIALAGFRSGKIISEEELPLKLVAISRCYRAETSSVSEEKGIYRVHEFTKVEMFIITTPE</sequence>
<dbReference type="Proteomes" id="UP001159042">
    <property type="component" value="Unassembled WGS sequence"/>
</dbReference>
<keyword evidence="5" id="KW-0067">ATP-binding</keyword>
<keyword evidence="10" id="KW-1185">Reference proteome</keyword>
<dbReference type="InterPro" id="IPR002314">
    <property type="entry name" value="aa-tRNA-synt_IIb"/>
</dbReference>
<gene>
    <name evidence="9" type="ORF">NQ315_017283</name>
</gene>
<evidence type="ECO:0000256" key="4">
    <source>
        <dbReference type="ARBA" id="ARBA00022741"/>
    </source>
</evidence>
<dbReference type="GO" id="GO:0005524">
    <property type="term" value="F:ATP binding"/>
    <property type="evidence" value="ECO:0007669"/>
    <property type="project" value="UniProtKB-KW"/>
</dbReference>
<feature type="domain" description="Aminoacyl-transfer RNA synthetases class-II family profile" evidence="8">
    <location>
        <begin position="137"/>
        <end position="260"/>
    </location>
</feature>
<evidence type="ECO:0000256" key="1">
    <source>
        <dbReference type="ARBA" id="ARBA00010728"/>
    </source>
</evidence>
<organism evidence="9 10">
    <name type="scientific">Exocentrus adspersus</name>
    <dbReference type="NCBI Taxonomy" id="1586481"/>
    <lineage>
        <taxon>Eukaryota</taxon>
        <taxon>Metazoa</taxon>
        <taxon>Ecdysozoa</taxon>
        <taxon>Arthropoda</taxon>
        <taxon>Hexapoda</taxon>
        <taxon>Insecta</taxon>
        <taxon>Pterygota</taxon>
        <taxon>Neoptera</taxon>
        <taxon>Endopterygota</taxon>
        <taxon>Coleoptera</taxon>
        <taxon>Polyphaga</taxon>
        <taxon>Cucujiformia</taxon>
        <taxon>Chrysomeloidea</taxon>
        <taxon>Cerambycidae</taxon>
        <taxon>Lamiinae</taxon>
        <taxon>Acanthocinini</taxon>
        <taxon>Exocentrus</taxon>
    </lineage>
</organism>
<dbReference type="Pfam" id="PF00587">
    <property type="entry name" value="tRNA-synt_2b"/>
    <property type="match status" value="1"/>
</dbReference>
<evidence type="ECO:0000313" key="9">
    <source>
        <dbReference type="EMBL" id="KAJ8914578.1"/>
    </source>
</evidence>
<dbReference type="PROSITE" id="PS50862">
    <property type="entry name" value="AA_TRNA_LIGASE_II"/>
    <property type="match status" value="1"/>
</dbReference>
<keyword evidence="6" id="KW-0030">Aminoacyl-tRNA synthetase</keyword>
<dbReference type="AlphaFoldDB" id="A0AAV8VK26"/>
<dbReference type="PANTHER" id="PTHR11778">
    <property type="entry name" value="SERYL-TRNA SYNTHETASE"/>
    <property type="match status" value="1"/>
</dbReference>
<comment type="caution">
    <text evidence="9">The sequence shown here is derived from an EMBL/GenBank/DDBJ whole genome shotgun (WGS) entry which is preliminary data.</text>
</comment>
<keyword evidence="3" id="KW-0436">Ligase</keyword>
<evidence type="ECO:0000259" key="8">
    <source>
        <dbReference type="PROSITE" id="PS50862"/>
    </source>
</evidence>
<accession>A0AAV8VK26</accession>
<evidence type="ECO:0000256" key="6">
    <source>
        <dbReference type="ARBA" id="ARBA00023146"/>
    </source>
</evidence>
<dbReference type="GO" id="GO:0006434">
    <property type="term" value="P:seryl-tRNA aminoacylation"/>
    <property type="evidence" value="ECO:0007669"/>
    <property type="project" value="InterPro"/>
</dbReference>
<dbReference type="InterPro" id="IPR006195">
    <property type="entry name" value="aa-tRNA-synth_II"/>
</dbReference>
<dbReference type="EMBL" id="JANEYG010000068">
    <property type="protein sequence ID" value="KAJ8914578.1"/>
    <property type="molecule type" value="Genomic_DNA"/>
</dbReference>
<proteinExistence type="inferred from homology"/>
<protein>
    <recommendedName>
        <fullName evidence="2">serine--tRNA ligase</fullName>
        <ecNumber evidence="2">6.1.1.11</ecNumber>
    </recommendedName>
    <alternativeName>
        <fullName evidence="7">Seryl-tRNA synthetase</fullName>
    </alternativeName>
</protein>
<dbReference type="EC" id="6.1.1.11" evidence="2"/>
<dbReference type="Gene3D" id="3.30.930.10">
    <property type="entry name" value="Bira Bifunctional Protein, Domain 2"/>
    <property type="match status" value="1"/>
</dbReference>
<comment type="similarity">
    <text evidence="1">Belongs to the class-II aminoacyl-tRNA synthetase family. Type-1 seryl-tRNA synthetase subfamily.</text>
</comment>
<evidence type="ECO:0000313" key="10">
    <source>
        <dbReference type="Proteomes" id="UP001159042"/>
    </source>
</evidence>
<feature type="non-terminal residue" evidence="9">
    <location>
        <position position="260"/>
    </location>
</feature>
<dbReference type="SUPFAM" id="SSF55681">
    <property type="entry name" value="Class II aaRS and biotin synthetases"/>
    <property type="match status" value="1"/>
</dbReference>
<dbReference type="GO" id="GO:0004828">
    <property type="term" value="F:serine-tRNA ligase activity"/>
    <property type="evidence" value="ECO:0007669"/>
    <property type="project" value="UniProtKB-EC"/>
</dbReference>
<evidence type="ECO:0000256" key="5">
    <source>
        <dbReference type="ARBA" id="ARBA00022840"/>
    </source>
</evidence>
<dbReference type="InterPro" id="IPR045864">
    <property type="entry name" value="aa-tRNA-synth_II/BPL/LPL"/>
</dbReference>
<evidence type="ECO:0000256" key="3">
    <source>
        <dbReference type="ARBA" id="ARBA00022598"/>
    </source>
</evidence>
<keyword evidence="4" id="KW-0547">Nucleotide-binding</keyword>
<evidence type="ECO:0000256" key="7">
    <source>
        <dbReference type="ARBA" id="ARBA00031113"/>
    </source>
</evidence>
<name>A0AAV8VK26_9CUCU</name>
<dbReference type="InterPro" id="IPR002317">
    <property type="entry name" value="Ser-tRNA-ligase_type_1"/>
</dbReference>